<feature type="domain" description="Purple acid phosphatase N-terminal" evidence="7">
    <location>
        <begin position="436"/>
        <end position="546"/>
    </location>
</feature>
<dbReference type="Gene3D" id="1.10.1170.10">
    <property type="entry name" value="Inhibitor Of Apoptosis Protein (2mihbC-IAP-1), Chain A"/>
    <property type="match status" value="2"/>
</dbReference>
<evidence type="ECO:0000256" key="3">
    <source>
        <dbReference type="RuleBase" id="RU361203"/>
    </source>
</evidence>
<dbReference type="Pfam" id="PF00653">
    <property type="entry name" value="BIR"/>
    <property type="match status" value="2"/>
</dbReference>
<dbReference type="Gene3D" id="3.30.40.10">
    <property type="entry name" value="Zinc/RING finger domain, C3HC4 (zinc finger)"/>
    <property type="match status" value="1"/>
</dbReference>
<dbReference type="CDD" id="cd00839">
    <property type="entry name" value="MPP_PAPs"/>
    <property type="match status" value="1"/>
</dbReference>
<dbReference type="CDD" id="cd00022">
    <property type="entry name" value="BIR"/>
    <property type="match status" value="2"/>
</dbReference>
<dbReference type="InterPro" id="IPR004843">
    <property type="entry name" value="Calcineurin-like_PHP"/>
</dbReference>
<evidence type="ECO:0000259" key="5">
    <source>
        <dbReference type="Pfam" id="PF00149"/>
    </source>
</evidence>
<accession>A0A9Q0RII5</accession>
<dbReference type="Gene3D" id="2.60.40.380">
    <property type="entry name" value="Purple acid phosphatase-like, N-terminal"/>
    <property type="match status" value="1"/>
</dbReference>
<dbReference type="SUPFAM" id="SSF57924">
    <property type="entry name" value="Inhibitor of apoptosis (IAP) repeat"/>
    <property type="match status" value="2"/>
</dbReference>
<proteinExistence type="inferred from homology"/>
<gene>
    <name evidence="8" type="ORF">RDWZM_010269</name>
</gene>
<dbReference type="InterPro" id="IPR008963">
    <property type="entry name" value="Purple_acid_Pase-like_N"/>
</dbReference>
<dbReference type="Gene3D" id="3.60.21.10">
    <property type="match status" value="1"/>
</dbReference>
<evidence type="ECO:0000256" key="2">
    <source>
        <dbReference type="ARBA" id="ARBA00023180"/>
    </source>
</evidence>
<evidence type="ECO:0000259" key="7">
    <source>
        <dbReference type="Pfam" id="PF16656"/>
    </source>
</evidence>
<feature type="domain" description="Calcineurin-like phosphoesterase" evidence="5">
    <location>
        <begin position="556"/>
        <end position="780"/>
    </location>
</feature>
<dbReference type="InterPro" id="IPR041792">
    <property type="entry name" value="MPP_PAP"/>
</dbReference>
<name>A0A9Q0RII5_BLOTA</name>
<evidence type="ECO:0000259" key="6">
    <source>
        <dbReference type="Pfam" id="PF14008"/>
    </source>
</evidence>
<dbReference type="GO" id="GO:0003993">
    <property type="term" value="F:acid phosphatase activity"/>
    <property type="evidence" value="ECO:0007669"/>
    <property type="project" value="UniProtKB-EC"/>
</dbReference>
<dbReference type="EC" id="3.1.3.2" evidence="3"/>
<keyword evidence="1" id="KW-0732">Signal</keyword>
<reference evidence="8" key="1">
    <citation type="submission" date="2022-12" db="EMBL/GenBank/DDBJ databases">
        <title>Genome assemblies of Blomia tropicalis.</title>
        <authorList>
            <person name="Cui Y."/>
        </authorList>
    </citation>
    <scope>NUCLEOTIDE SEQUENCE</scope>
    <source>
        <tissue evidence="8">Adult mites</tissue>
    </source>
</reference>
<comment type="similarity">
    <text evidence="3">Belongs to the metallophosphoesterase superfamily. Purple acid phosphatase family.</text>
</comment>
<dbReference type="InterPro" id="IPR015914">
    <property type="entry name" value="PAPs_N"/>
</dbReference>
<dbReference type="SMART" id="SM00238">
    <property type="entry name" value="BIR"/>
    <property type="match status" value="2"/>
</dbReference>
<feature type="region of interest" description="Disordered" evidence="4">
    <location>
        <begin position="255"/>
        <end position="277"/>
    </location>
</feature>
<dbReference type="InterPro" id="IPR025733">
    <property type="entry name" value="PAPs_C"/>
</dbReference>
<feature type="compositionally biased region" description="Low complexity" evidence="4">
    <location>
        <begin position="256"/>
        <end position="277"/>
    </location>
</feature>
<comment type="catalytic activity">
    <reaction evidence="3">
        <text>a phosphate monoester + H2O = an alcohol + phosphate</text>
        <dbReference type="Rhea" id="RHEA:15017"/>
        <dbReference type="ChEBI" id="CHEBI:15377"/>
        <dbReference type="ChEBI" id="CHEBI:30879"/>
        <dbReference type="ChEBI" id="CHEBI:43474"/>
        <dbReference type="ChEBI" id="CHEBI:67140"/>
        <dbReference type="EC" id="3.1.3.2"/>
    </reaction>
</comment>
<dbReference type="GO" id="GO:0046872">
    <property type="term" value="F:metal ion binding"/>
    <property type="evidence" value="ECO:0007669"/>
    <property type="project" value="InterPro"/>
</dbReference>
<dbReference type="AlphaFoldDB" id="A0A9Q0RII5"/>
<dbReference type="InterPro" id="IPR013083">
    <property type="entry name" value="Znf_RING/FYVE/PHD"/>
</dbReference>
<dbReference type="InterPro" id="IPR001370">
    <property type="entry name" value="BIR_rpt"/>
</dbReference>
<evidence type="ECO:0000256" key="4">
    <source>
        <dbReference type="SAM" id="MobiDB-lite"/>
    </source>
</evidence>
<dbReference type="PROSITE" id="PS50143">
    <property type="entry name" value="BIR_REPEAT_2"/>
    <property type="match status" value="2"/>
</dbReference>
<dbReference type="Pfam" id="PF00149">
    <property type="entry name" value="Metallophos"/>
    <property type="match status" value="1"/>
</dbReference>
<dbReference type="Proteomes" id="UP001142055">
    <property type="component" value="Chromosome 4"/>
</dbReference>
<evidence type="ECO:0000256" key="1">
    <source>
        <dbReference type="ARBA" id="ARBA00022729"/>
    </source>
</evidence>
<dbReference type="SUPFAM" id="SSF49363">
    <property type="entry name" value="Purple acid phosphatase, N-terminal domain"/>
    <property type="match status" value="1"/>
</dbReference>
<evidence type="ECO:0000313" key="9">
    <source>
        <dbReference type="Proteomes" id="UP001142055"/>
    </source>
</evidence>
<keyword evidence="3" id="KW-0378">Hydrolase</keyword>
<organism evidence="8 9">
    <name type="scientific">Blomia tropicalis</name>
    <name type="common">Mite</name>
    <dbReference type="NCBI Taxonomy" id="40697"/>
    <lineage>
        <taxon>Eukaryota</taxon>
        <taxon>Metazoa</taxon>
        <taxon>Ecdysozoa</taxon>
        <taxon>Arthropoda</taxon>
        <taxon>Chelicerata</taxon>
        <taxon>Arachnida</taxon>
        <taxon>Acari</taxon>
        <taxon>Acariformes</taxon>
        <taxon>Sarcoptiformes</taxon>
        <taxon>Astigmata</taxon>
        <taxon>Glycyphagoidea</taxon>
        <taxon>Echimyopodidae</taxon>
        <taxon>Blomia</taxon>
    </lineage>
</organism>
<dbReference type="InterPro" id="IPR029052">
    <property type="entry name" value="Metallo-depent_PP-like"/>
</dbReference>
<protein>
    <recommendedName>
        <fullName evidence="3">Purple acid phosphatase</fullName>
        <ecNumber evidence="3">3.1.3.2</ecNumber>
    </recommendedName>
</protein>
<feature type="domain" description="Purple acid phosphatase C-terminal" evidence="6">
    <location>
        <begin position="805"/>
        <end position="866"/>
    </location>
</feature>
<dbReference type="EMBL" id="JAPWDV010000004">
    <property type="protein sequence ID" value="KAJ6215769.1"/>
    <property type="molecule type" value="Genomic_DNA"/>
</dbReference>
<keyword evidence="2" id="KW-0325">Glycoprotein</keyword>
<dbReference type="PANTHER" id="PTHR45867:SF3">
    <property type="entry name" value="ACID PHOSPHATASE TYPE 7"/>
    <property type="match status" value="1"/>
</dbReference>
<evidence type="ECO:0000313" key="8">
    <source>
        <dbReference type="EMBL" id="KAJ6215769.1"/>
    </source>
</evidence>
<dbReference type="SUPFAM" id="SSF56300">
    <property type="entry name" value="Metallo-dependent phosphatases"/>
    <property type="match status" value="1"/>
</dbReference>
<dbReference type="PANTHER" id="PTHR45867">
    <property type="entry name" value="PURPLE ACID PHOSPHATASE"/>
    <property type="match status" value="1"/>
</dbReference>
<comment type="caution">
    <text evidence="8">The sequence shown here is derived from an EMBL/GenBank/DDBJ whole genome shotgun (WGS) entry which is preliminary data.</text>
</comment>
<keyword evidence="9" id="KW-1185">Reference proteome</keyword>
<dbReference type="Pfam" id="PF14008">
    <property type="entry name" value="Metallophos_C"/>
    <property type="match status" value="1"/>
</dbReference>
<sequence>MRYERLRLITYLLYGHKWPKMDTISPAELAKAGFFYFHDDSVQCAFCRGVIRDWNAGDDPMEEHRKHFPKCQFVMGAYCGNMPLEMDVEVNSNKSLIRSIPVKTIIGNYNKSDIPKFPLFNDPSMRNRTYLSPNWKCTIIDPLSLVDAGFFYTGKEDRTRCFHCGGLLFQWNVGEKPLEEHARFFPECHWIRSTRSDTFVEFVQFKEQIIDLRRQQPTSQASMEMDIECMRAMTYENFLQIKQSAYRTMNRLENRNNNSFATTNSKSNTSNSNSSSSSYQRYTNKFTFMIDCQKLFQYLNSMDLIRSPIERTVKSTLTSDDIHSTSFTSTSTDSSNRSSITSNSSIFSFDDNGNINELDVNSDDSDDEQSSKPSNINLNCVLCCEKQIEVVFVPCGHQLACRKYVHQQTNEMIFKYSLSLLLFTLGTIFCLDDRDPQQIHLSLGRDQREMVVTWTTYHSIDDASIVQYRPLKTINKSHTNDDEESEHEEEWIESIGQCTLFVDGGDLKRKHFIHRALLSSLEPLTRYEYRCGGTDSKWSAIKTFRTISNRTDWNPRIVLYGDLGLFNGVSIPRLRDEIEQDQVDLILHVGDFAYDMDTNNSYVGDEFMRTMEPIASRVPYQATPGNHENAYNFSNYVNRFSMFDMNDEHMNVVGNNNNHDWQKSINNHFYSFHVGPALFISFSTEFYYYVNYGMAQIYHQYEWLERVLIEANRPENRAKHPWIITLGHRPMYCSDADGDDCTFHNSLIRTGIPVLHTFALEPLFYKYGVDLELWAHEHSYERLWPLYDFNVRNGSNQEPYTNPTAPVHIITGSAGCQEFLDHFLPKPEWSAFRLSDYGYTRLQIHNGTHLTLEQVSDLQNGTIVDTIDLIQERHGVRTL</sequence>
<dbReference type="Pfam" id="PF16656">
    <property type="entry name" value="Pur_ac_phosph_N"/>
    <property type="match status" value="1"/>
</dbReference>